<evidence type="ECO:0000256" key="6">
    <source>
        <dbReference type="SAM" id="Phobius"/>
    </source>
</evidence>
<dbReference type="EMBL" id="JBHUKR010000006">
    <property type="protein sequence ID" value="MFD2417126.1"/>
    <property type="molecule type" value="Genomic_DNA"/>
</dbReference>
<comment type="subcellular location">
    <subcellularLocation>
        <location evidence="1">Cell membrane</location>
        <topology evidence="1">Multi-pass membrane protein</topology>
    </subcellularLocation>
</comment>
<dbReference type="RefSeq" id="WP_378264538.1">
    <property type="nucleotide sequence ID" value="NZ_JBHUKR010000006.1"/>
</dbReference>
<feature type="transmembrane region" description="Helical" evidence="6">
    <location>
        <begin position="12"/>
        <end position="33"/>
    </location>
</feature>
<dbReference type="InterPro" id="IPR027379">
    <property type="entry name" value="CLS_N"/>
</dbReference>
<sequence>MTHRRWQDLSTARRRTIVAASVVQITLAGGAWWDLSRRPAAAVRGPKPAWALIIAINFVGPLLYLRFGRKPVLMDPEEFWRGN</sequence>
<comment type="caution">
    <text evidence="8">The sequence shown here is derived from an EMBL/GenBank/DDBJ whole genome shotgun (WGS) entry which is preliminary data.</text>
</comment>
<evidence type="ECO:0000313" key="8">
    <source>
        <dbReference type="EMBL" id="MFD2417126.1"/>
    </source>
</evidence>
<keyword evidence="4 6" id="KW-1133">Transmembrane helix</keyword>
<organism evidence="8 9">
    <name type="scientific">Amycolatopsis pigmentata</name>
    <dbReference type="NCBI Taxonomy" id="450801"/>
    <lineage>
        <taxon>Bacteria</taxon>
        <taxon>Bacillati</taxon>
        <taxon>Actinomycetota</taxon>
        <taxon>Actinomycetes</taxon>
        <taxon>Pseudonocardiales</taxon>
        <taxon>Pseudonocardiaceae</taxon>
        <taxon>Amycolatopsis</taxon>
    </lineage>
</organism>
<keyword evidence="2" id="KW-1003">Cell membrane</keyword>
<evidence type="ECO:0000256" key="5">
    <source>
        <dbReference type="ARBA" id="ARBA00023136"/>
    </source>
</evidence>
<evidence type="ECO:0000256" key="1">
    <source>
        <dbReference type="ARBA" id="ARBA00004651"/>
    </source>
</evidence>
<evidence type="ECO:0000259" key="7">
    <source>
        <dbReference type="Pfam" id="PF13396"/>
    </source>
</evidence>
<keyword evidence="9" id="KW-1185">Reference proteome</keyword>
<reference evidence="9" key="1">
    <citation type="journal article" date="2019" name="Int. J. Syst. Evol. Microbiol.">
        <title>The Global Catalogue of Microorganisms (GCM) 10K type strain sequencing project: providing services to taxonomists for standard genome sequencing and annotation.</title>
        <authorList>
            <consortium name="The Broad Institute Genomics Platform"/>
            <consortium name="The Broad Institute Genome Sequencing Center for Infectious Disease"/>
            <person name="Wu L."/>
            <person name="Ma J."/>
        </authorList>
    </citation>
    <scope>NUCLEOTIDE SEQUENCE [LARGE SCALE GENOMIC DNA]</scope>
    <source>
        <strain evidence="9">CGMCC 4.7645</strain>
    </source>
</reference>
<evidence type="ECO:0000256" key="3">
    <source>
        <dbReference type="ARBA" id="ARBA00022692"/>
    </source>
</evidence>
<protein>
    <submittedName>
        <fullName evidence="8">PLD nuclease N-terminal domain-containing protein</fullName>
    </submittedName>
</protein>
<dbReference type="Pfam" id="PF13396">
    <property type="entry name" value="PLDc_N"/>
    <property type="match status" value="1"/>
</dbReference>
<keyword evidence="5 6" id="KW-0472">Membrane</keyword>
<evidence type="ECO:0000313" key="9">
    <source>
        <dbReference type="Proteomes" id="UP001597417"/>
    </source>
</evidence>
<gene>
    <name evidence="8" type="ORF">ACFSXZ_12405</name>
</gene>
<keyword evidence="3 6" id="KW-0812">Transmembrane</keyword>
<dbReference type="Proteomes" id="UP001597417">
    <property type="component" value="Unassembled WGS sequence"/>
</dbReference>
<evidence type="ECO:0000256" key="2">
    <source>
        <dbReference type="ARBA" id="ARBA00022475"/>
    </source>
</evidence>
<evidence type="ECO:0000256" key="4">
    <source>
        <dbReference type="ARBA" id="ARBA00022989"/>
    </source>
</evidence>
<name>A0ABW5FWM0_9PSEU</name>
<feature type="domain" description="Cardiolipin synthase N-terminal" evidence="7">
    <location>
        <begin position="31"/>
        <end position="69"/>
    </location>
</feature>
<proteinExistence type="predicted"/>
<accession>A0ABW5FWM0</accession>
<feature type="transmembrane region" description="Helical" evidence="6">
    <location>
        <begin position="48"/>
        <end position="65"/>
    </location>
</feature>